<dbReference type="RefSeq" id="WP_252850405.1">
    <property type="nucleotide sequence ID" value="NZ_JAMXLR010000003.1"/>
</dbReference>
<dbReference type="InterPro" id="IPR018247">
    <property type="entry name" value="EF_Hand_1_Ca_BS"/>
</dbReference>
<dbReference type="SUPFAM" id="SSF47473">
    <property type="entry name" value="EF-hand"/>
    <property type="match status" value="2"/>
</dbReference>
<dbReference type="Pfam" id="PF13202">
    <property type="entry name" value="EF-hand_5"/>
    <property type="match status" value="1"/>
</dbReference>
<feature type="region of interest" description="Disordered" evidence="3">
    <location>
        <begin position="1"/>
        <end position="29"/>
    </location>
</feature>
<reference evidence="5" key="1">
    <citation type="submission" date="2022-06" db="EMBL/GenBank/DDBJ databases">
        <title>Aeoliella straminimaris, a novel planctomycete from sediments.</title>
        <authorList>
            <person name="Vitorino I.R."/>
            <person name="Lage O.M."/>
        </authorList>
    </citation>
    <scope>NUCLEOTIDE SEQUENCE</scope>
    <source>
        <strain evidence="5">ICT_H6.2</strain>
    </source>
</reference>
<dbReference type="Proteomes" id="UP001155241">
    <property type="component" value="Unassembled WGS sequence"/>
</dbReference>
<dbReference type="PROSITE" id="PS00018">
    <property type="entry name" value="EF_HAND_1"/>
    <property type="match status" value="2"/>
</dbReference>
<dbReference type="EMBL" id="JAMXLR010000003">
    <property type="protein sequence ID" value="MCO6042303.1"/>
    <property type="molecule type" value="Genomic_DNA"/>
</dbReference>
<keyword evidence="6" id="KW-1185">Reference proteome</keyword>
<dbReference type="AlphaFoldDB" id="A0A9X2F5X6"/>
<dbReference type="PROSITE" id="PS50222">
    <property type="entry name" value="EF_HAND_2"/>
    <property type="match status" value="1"/>
</dbReference>
<name>A0A9X2F5X6_9BACT</name>
<sequence length="488" mass="53632">MQEAPAPEPEPAEQPEPEPPPEPAYTWPEEKLRERVVLLSPGGPLVADLWITVDGRPHTEGVEQLVEAAYNAGDTNGDKRRTWKEWRANNEYFASSMPGVTPTSKQLDEWEETYDRNGDHRIQRGEMASWLGRDAGRSVAPLTVRSTQTRGASESRLWELLDADASGGLSPDELASVAQRLWAYDADDDRTLVDAELAPLEEQLSTQGNRRISSRVVQRHAALHLGGSFDMGRLGYLLADMYARQQSLGGECFRELPGLFTELDDGDGWLGDSEIARLATIEPHLRLAVGFRDGRPPVIEQLELTDRVESLRLVAHPTKSRAVVQLGDCRLVLSIHDLAVPSSPNNSLRSIQTQLMVHDQCDVLYESLDANSDGRLGEREVTTASERLKACDLDGDGLLSAAELPQVRIVALLRGEDPSTVNFYVPDAAPTSGSTSDAPRWFAAADFNNDGDLSRREFLGPPEAFDQLDLNGDGFMDAEEARAADGAE</sequence>
<protein>
    <recommendedName>
        <fullName evidence="4">EF-hand domain-containing protein</fullName>
    </recommendedName>
</protein>
<evidence type="ECO:0000256" key="1">
    <source>
        <dbReference type="ARBA" id="ARBA00022723"/>
    </source>
</evidence>
<feature type="compositionally biased region" description="Basic and acidic residues" evidence="3">
    <location>
        <begin position="479"/>
        <end position="488"/>
    </location>
</feature>
<gene>
    <name evidence="5" type="ORF">NG895_00145</name>
</gene>
<organism evidence="5 6">
    <name type="scientific">Aeoliella straminimaris</name>
    <dbReference type="NCBI Taxonomy" id="2954799"/>
    <lineage>
        <taxon>Bacteria</taxon>
        <taxon>Pseudomonadati</taxon>
        <taxon>Planctomycetota</taxon>
        <taxon>Planctomycetia</taxon>
        <taxon>Pirellulales</taxon>
        <taxon>Lacipirellulaceae</taxon>
        <taxon>Aeoliella</taxon>
    </lineage>
</organism>
<feature type="region of interest" description="Disordered" evidence="3">
    <location>
        <begin position="469"/>
        <end position="488"/>
    </location>
</feature>
<evidence type="ECO:0000256" key="2">
    <source>
        <dbReference type="ARBA" id="ARBA00022737"/>
    </source>
</evidence>
<evidence type="ECO:0000313" key="6">
    <source>
        <dbReference type="Proteomes" id="UP001155241"/>
    </source>
</evidence>
<dbReference type="InterPro" id="IPR002048">
    <property type="entry name" value="EF_hand_dom"/>
</dbReference>
<evidence type="ECO:0000313" key="5">
    <source>
        <dbReference type="EMBL" id="MCO6042303.1"/>
    </source>
</evidence>
<dbReference type="PANTHER" id="PTHR10827:SF98">
    <property type="entry name" value="45 KDA CALCIUM-BINDING PROTEIN"/>
    <property type="match status" value="1"/>
</dbReference>
<keyword evidence="1" id="KW-0479">Metal-binding</keyword>
<dbReference type="InterPro" id="IPR011992">
    <property type="entry name" value="EF-hand-dom_pair"/>
</dbReference>
<feature type="domain" description="EF-hand" evidence="4">
    <location>
        <begin position="463"/>
        <end position="488"/>
    </location>
</feature>
<comment type="caution">
    <text evidence="5">The sequence shown here is derived from an EMBL/GenBank/DDBJ whole genome shotgun (WGS) entry which is preliminary data.</text>
</comment>
<dbReference type="GO" id="GO:0005509">
    <property type="term" value="F:calcium ion binding"/>
    <property type="evidence" value="ECO:0007669"/>
    <property type="project" value="InterPro"/>
</dbReference>
<accession>A0A9X2F5X6</accession>
<dbReference type="Gene3D" id="1.10.238.10">
    <property type="entry name" value="EF-hand"/>
    <property type="match status" value="3"/>
</dbReference>
<dbReference type="PANTHER" id="PTHR10827">
    <property type="entry name" value="RETICULOCALBIN"/>
    <property type="match status" value="1"/>
</dbReference>
<proteinExistence type="predicted"/>
<evidence type="ECO:0000259" key="4">
    <source>
        <dbReference type="PROSITE" id="PS50222"/>
    </source>
</evidence>
<keyword evidence="2" id="KW-0677">Repeat</keyword>
<evidence type="ECO:0000256" key="3">
    <source>
        <dbReference type="SAM" id="MobiDB-lite"/>
    </source>
</evidence>